<sequence>MIPEKDVFHLFVESSSPERCREIFSPKTWISSHSKPPPGGQTGMPPIDSLSISDTWCRSRAAINCIDGFLHRARMPPAHPTPNDVSNSPNLDSSPELIPYSRNSGKIRERVSSQERELSPTPGKSKARG</sequence>
<accession>A0A8T0EBH3</accession>
<feature type="region of interest" description="Disordered" evidence="1">
    <location>
        <begin position="27"/>
        <end position="47"/>
    </location>
</feature>
<dbReference type="Proteomes" id="UP000807504">
    <property type="component" value="Unassembled WGS sequence"/>
</dbReference>
<keyword evidence="3" id="KW-1185">Reference proteome</keyword>
<feature type="compositionally biased region" description="Basic and acidic residues" evidence="1">
    <location>
        <begin position="106"/>
        <end position="118"/>
    </location>
</feature>
<feature type="region of interest" description="Disordered" evidence="1">
    <location>
        <begin position="72"/>
        <end position="129"/>
    </location>
</feature>
<organism evidence="2 3">
    <name type="scientific">Argiope bruennichi</name>
    <name type="common">Wasp spider</name>
    <name type="synonym">Aranea bruennichi</name>
    <dbReference type="NCBI Taxonomy" id="94029"/>
    <lineage>
        <taxon>Eukaryota</taxon>
        <taxon>Metazoa</taxon>
        <taxon>Ecdysozoa</taxon>
        <taxon>Arthropoda</taxon>
        <taxon>Chelicerata</taxon>
        <taxon>Arachnida</taxon>
        <taxon>Araneae</taxon>
        <taxon>Araneomorphae</taxon>
        <taxon>Entelegynae</taxon>
        <taxon>Araneoidea</taxon>
        <taxon>Araneidae</taxon>
        <taxon>Argiope</taxon>
    </lineage>
</organism>
<comment type="caution">
    <text evidence="2">The sequence shown here is derived from an EMBL/GenBank/DDBJ whole genome shotgun (WGS) entry which is preliminary data.</text>
</comment>
<gene>
    <name evidence="2" type="ORF">HNY73_020687</name>
</gene>
<proteinExistence type="predicted"/>
<name>A0A8T0EBH3_ARGBR</name>
<dbReference type="EMBL" id="JABXBU010002230">
    <property type="protein sequence ID" value="KAF8767791.1"/>
    <property type="molecule type" value="Genomic_DNA"/>
</dbReference>
<evidence type="ECO:0000313" key="2">
    <source>
        <dbReference type="EMBL" id="KAF8767791.1"/>
    </source>
</evidence>
<reference evidence="2" key="1">
    <citation type="journal article" date="2020" name="bioRxiv">
        <title>Chromosome-level reference genome of the European wasp spider Argiope bruennichi: a resource for studies on range expansion and evolutionary adaptation.</title>
        <authorList>
            <person name="Sheffer M.M."/>
            <person name="Hoppe A."/>
            <person name="Krehenwinkel H."/>
            <person name="Uhl G."/>
            <person name="Kuss A.W."/>
            <person name="Jensen L."/>
            <person name="Jensen C."/>
            <person name="Gillespie R.G."/>
            <person name="Hoff K.J."/>
            <person name="Prost S."/>
        </authorList>
    </citation>
    <scope>NUCLEOTIDE SEQUENCE</scope>
</reference>
<protein>
    <submittedName>
        <fullName evidence="2">Uncharacterized protein</fullName>
    </submittedName>
</protein>
<dbReference type="AlphaFoldDB" id="A0A8T0EBH3"/>
<reference evidence="2" key="2">
    <citation type="submission" date="2020-06" db="EMBL/GenBank/DDBJ databases">
        <authorList>
            <person name="Sheffer M."/>
        </authorList>
    </citation>
    <scope>NUCLEOTIDE SEQUENCE</scope>
</reference>
<evidence type="ECO:0000313" key="3">
    <source>
        <dbReference type="Proteomes" id="UP000807504"/>
    </source>
</evidence>
<feature type="compositionally biased region" description="Polar residues" evidence="1">
    <location>
        <begin position="83"/>
        <end position="93"/>
    </location>
</feature>
<evidence type="ECO:0000256" key="1">
    <source>
        <dbReference type="SAM" id="MobiDB-lite"/>
    </source>
</evidence>